<dbReference type="InterPro" id="IPR036637">
    <property type="entry name" value="Phosphohistidine_dom_sf"/>
</dbReference>
<dbReference type="GO" id="GO:0008986">
    <property type="term" value="F:pyruvate, water dikinase activity"/>
    <property type="evidence" value="ECO:0007669"/>
    <property type="project" value="UniProtKB-EC"/>
</dbReference>
<dbReference type="EC" id="2.7.9.2" evidence="3"/>
<dbReference type="Pfam" id="PF00391">
    <property type="entry name" value="PEP-utilizers"/>
    <property type="match status" value="1"/>
</dbReference>
<dbReference type="SUPFAM" id="SSF56059">
    <property type="entry name" value="Glutathione synthetase ATP-binding domain-like"/>
    <property type="match status" value="1"/>
</dbReference>
<name>A0A1U9M9B4_9HYPH</name>
<feature type="domain" description="Pyruvate phosphate dikinase AMP/ATP-binding" evidence="2">
    <location>
        <begin position="201"/>
        <end position="250"/>
    </location>
</feature>
<dbReference type="GO" id="GO:0005524">
    <property type="term" value="F:ATP binding"/>
    <property type="evidence" value="ECO:0007669"/>
    <property type="project" value="InterPro"/>
</dbReference>
<feature type="domain" description="PEP-utilising enzyme mobile" evidence="1">
    <location>
        <begin position="745"/>
        <end position="813"/>
    </location>
</feature>
<organism evidence="3 4">
    <name type="scientific">Bartonella apihabitans</name>
    <dbReference type="NCBI Taxonomy" id="2750929"/>
    <lineage>
        <taxon>Bacteria</taxon>
        <taxon>Pseudomonadati</taxon>
        <taxon>Pseudomonadota</taxon>
        <taxon>Alphaproteobacteria</taxon>
        <taxon>Hyphomicrobiales</taxon>
        <taxon>Bartonellaceae</taxon>
        <taxon>Bartonella</taxon>
    </lineage>
</organism>
<evidence type="ECO:0000313" key="3">
    <source>
        <dbReference type="EMBL" id="AQT41906.1"/>
    </source>
</evidence>
<proteinExistence type="predicted"/>
<evidence type="ECO:0000313" key="4">
    <source>
        <dbReference type="Proteomes" id="UP000189660"/>
    </source>
</evidence>
<dbReference type="Gene3D" id="3.50.30.10">
    <property type="entry name" value="Phosphohistidine domain"/>
    <property type="match status" value="1"/>
</dbReference>
<dbReference type="InterPro" id="IPR002192">
    <property type="entry name" value="PPDK_AMP/ATP-bd"/>
</dbReference>
<dbReference type="SUPFAM" id="SSF52009">
    <property type="entry name" value="Phosphohistidine domain"/>
    <property type="match status" value="1"/>
</dbReference>
<dbReference type="KEGG" id="bapa:BBC0178_004070"/>
<feature type="domain" description="Pyruvate phosphate dikinase AMP/ATP-binding" evidence="2">
    <location>
        <begin position="55"/>
        <end position="197"/>
    </location>
</feature>
<dbReference type="PANTHER" id="PTHR43615">
    <property type="entry name" value="PHOSPHOENOLPYRUVATE SYNTHASE-RELATED"/>
    <property type="match status" value="1"/>
</dbReference>
<reference evidence="3 4" key="1">
    <citation type="submission" date="2016-11" db="EMBL/GenBank/DDBJ databases">
        <title>Comparative genomics of Bartonella apis.</title>
        <authorList>
            <person name="Engel P."/>
        </authorList>
    </citation>
    <scope>NUCLEOTIDE SEQUENCE [LARGE SCALE GENOMIC DNA]</scope>
    <source>
        <strain evidence="3 4">BBC0178</strain>
    </source>
</reference>
<keyword evidence="4" id="KW-1185">Reference proteome</keyword>
<gene>
    <name evidence="3" type="ORF">BBC0178_004070</name>
</gene>
<dbReference type="AlphaFoldDB" id="A0A1U9M9B4"/>
<dbReference type="Gene3D" id="3.30.1490.20">
    <property type="entry name" value="ATP-grasp fold, A domain"/>
    <property type="match status" value="2"/>
</dbReference>
<dbReference type="Proteomes" id="UP000189660">
    <property type="component" value="Chromosome"/>
</dbReference>
<dbReference type="InterPro" id="IPR008279">
    <property type="entry name" value="PEP-util_enz_mobile_dom"/>
</dbReference>
<protein>
    <submittedName>
        <fullName evidence="3">Pyruvate, water dikinase</fullName>
        <ecNumber evidence="3">2.7.9.2</ecNumber>
    </submittedName>
</protein>
<dbReference type="RefSeq" id="WP_078039032.1">
    <property type="nucleotide sequence ID" value="NZ_CP015820.1"/>
</dbReference>
<evidence type="ECO:0000259" key="2">
    <source>
        <dbReference type="Pfam" id="PF01326"/>
    </source>
</evidence>
<sequence>MVLDEDQAFNESVNIVGGKAYALAAARKAGAPVPDFFVVTSECANKNGTLKASFKPDILMQIKRLSKNKTDRFAVRSSAVSEDSLQASHAGQFLTLLEQKPDTILSAIEAVFKSGLAAHVKEYRSQRGLGGSELPCVVIQRQIEARASGVAFSADPVSGRRDRIVISAVNGLGESLVSGEEDGENWLLGKVTNDIYARPLNASVLNEEEVKKIAALCLSAENRKQAAQDIEWTIDKSGKVWHLQDRPITSPLLAKGHGETLLTVLDNSNIVESYPGFVSPLTFSFASQAYDRVYRAFLAMVGTDQQTISNARSMLSNMLVCYDGRMYYNLGNWYRLLSFLPFFSKNRSNMESMMGVSSPIPEEAISDVKAPSFFALIRMIVSLSARSLFFPHMRKNFYKRMKKALRDDDPTYNLDTMSLSELGKEYRRLESALLDRWDAPILNDVLCMMAYGGSRKYLQRHAGQDGIRLHNDVMIGQGDIISAEPAKLIREAGDILKTSSDDLKKAVADFDIEKVYQDQALGNKIKDYIKRFGDRRVGELKLESPTLDEDPTPLLSAIYAASMRADDKQQQAASSINLDTLFAHKPIRKQIASLMLKYAKARVKDRENLRFERTRIFARARRIFLRIGQEFEANARLDNAKDIFFLDVSEILGSIEGFATSHNLKGLVHLRKTEQADYETRTDPGERILLRGGVGDKAARLMDNIVHGSERKNETERRGLACGSGKVKARVRVVRDPLVTPLELGEVLVARNTDPGWISHFVNASAVVVERGSILSHSAIVSRELGIPCVVGVKGACSWLKDGDLVEVDGGEGIVRKCDK</sequence>
<dbReference type="Gene3D" id="3.30.470.20">
    <property type="entry name" value="ATP-grasp fold, B domain"/>
    <property type="match status" value="1"/>
</dbReference>
<dbReference type="EMBL" id="CP015820">
    <property type="protein sequence ID" value="AQT41906.1"/>
    <property type="molecule type" value="Genomic_DNA"/>
</dbReference>
<dbReference type="InterPro" id="IPR051549">
    <property type="entry name" value="PEP_Utilizing_Enz"/>
</dbReference>
<keyword evidence="3" id="KW-0670">Pyruvate</keyword>
<evidence type="ECO:0000259" key="1">
    <source>
        <dbReference type="Pfam" id="PF00391"/>
    </source>
</evidence>
<dbReference type="OrthoDB" id="9765468at2"/>
<dbReference type="InterPro" id="IPR013815">
    <property type="entry name" value="ATP_grasp_subdomain_1"/>
</dbReference>
<dbReference type="PANTHER" id="PTHR43615:SF1">
    <property type="entry name" value="PPDK_N DOMAIN-CONTAINING PROTEIN"/>
    <property type="match status" value="1"/>
</dbReference>
<dbReference type="Pfam" id="PF01326">
    <property type="entry name" value="PPDK_N"/>
    <property type="match status" value="2"/>
</dbReference>
<accession>A0A1U9M9B4</accession>
<keyword evidence="3" id="KW-0808">Transferase</keyword>